<dbReference type="OrthoDB" id="9784220at2"/>
<dbReference type="PANTHER" id="PTHR47561">
    <property type="entry name" value="POLYSACCHARIDE DEACETYLASE FAMILY PROTEIN (AFU_ORTHOLOGUE AFUA_6G05030)"/>
    <property type="match status" value="1"/>
</dbReference>
<dbReference type="GO" id="GO:0005975">
    <property type="term" value="P:carbohydrate metabolic process"/>
    <property type="evidence" value="ECO:0007669"/>
    <property type="project" value="InterPro"/>
</dbReference>
<evidence type="ECO:0000313" key="2">
    <source>
        <dbReference type="EMBL" id="ADB50519.1"/>
    </source>
</evidence>
<dbReference type="Gene3D" id="3.20.20.370">
    <property type="entry name" value="Glycoside hydrolase/deacetylase"/>
    <property type="match status" value="1"/>
</dbReference>
<feature type="domain" description="NodB homology" evidence="1">
    <location>
        <begin position="50"/>
        <end position="152"/>
    </location>
</feature>
<dbReference type="STRING" id="469383.Cwoe_2094"/>
<organism evidence="2 3">
    <name type="scientific">Conexibacter woesei (strain DSM 14684 / CCUG 47730 / CIP 108061 / JCM 11494 / NBRC 100937 / ID131577)</name>
    <dbReference type="NCBI Taxonomy" id="469383"/>
    <lineage>
        <taxon>Bacteria</taxon>
        <taxon>Bacillati</taxon>
        <taxon>Actinomycetota</taxon>
        <taxon>Thermoleophilia</taxon>
        <taxon>Solirubrobacterales</taxon>
        <taxon>Conexibacteraceae</taxon>
        <taxon>Conexibacter</taxon>
    </lineage>
</organism>
<reference evidence="3" key="2">
    <citation type="submission" date="2010-01" db="EMBL/GenBank/DDBJ databases">
        <title>The complete genome of Conexibacter woesei DSM 14684.</title>
        <authorList>
            <consortium name="US DOE Joint Genome Institute (JGI-PGF)"/>
            <person name="Lucas S."/>
            <person name="Copeland A."/>
            <person name="Lapidus A."/>
            <person name="Glavina del Rio T."/>
            <person name="Dalin E."/>
            <person name="Tice H."/>
            <person name="Bruce D."/>
            <person name="Goodwin L."/>
            <person name="Pitluck S."/>
            <person name="Kyrpides N."/>
            <person name="Mavromatis K."/>
            <person name="Ivanova N."/>
            <person name="Mikhailova N."/>
            <person name="Chertkov O."/>
            <person name="Brettin T."/>
            <person name="Detter J.C."/>
            <person name="Han C."/>
            <person name="Larimer F."/>
            <person name="Land M."/>
            <person name="Hauser L."/>
            <person name="Markowitz V."/>
            <person name="Cheng J.-F."/>
            <person name="Hugenholtz P."/>
            <person name="Woyke T."/>
            <person name="Wu D."/>
            <person name="Pukall R."/>
            <person name="Steenblock K."/>
            <person name="Schneider S."/>
            <person name="Klenk H.-P."/>
            <person name="Eisen J.A."/>
        </authorList>
    </citation>
    <scope>NUCLEOTIDE SEQUENCE [LARGE SCALE GENOMIC DNA]</scope>
    <source>
        <strain evidence="3">DSM 14684 / CIP 108061 / JCM 11494 / NBRC 100937 / ID131577</strain>
    </source>
</reference>
<dbReference type="AlphaFoldDB" id="D3F4E7"/>
<accession>D3F4E7</accession>
<gene>
    <name evidence="2" type="ordered locus">Cwoe_2094</name>
</gene>
<dbReference type="PANTHER" id="PTHR47561:SF1">
    <property type="entry name" value="POLYSACCHARIDE DEACETYLASE FAMILY PROTEIN (AFU_ORTHOLOGUE AFUA_6G05030)"/>
    <property type="match status" value="1"/>
</dbReference>
<dbReference type="EMBL" id="CP001854">
    <property type="protein sequence ID" value="ADB50519.1"/>
    <property type="molecule type" value="Genomic_DNA"/>
</dbReference>
<dbReference type="SUPFAM" id="SSF88713">
    <property type="entry name" value="Glycoside hydrolase/deacetylase"/>
    <property type="match status" value="1"/>
</dbReference>
<sequence>MTSTREGWGPEGRRAAVSVTFDNLGEARDVGEGTWPVDRAHGRHPSALRALPAILRMLGGLGVRASFYVEGWNADVYPDQLRAIVEGGHDLGLHGWVHEAWAGLSPGEEVALLDRSIEAAARQRLAFAGFRPPGGVLAAPTLALLRERGLQYCSPLGEAVSLSDGVAVLPFEWQAVDGYHYLEELALLRRSNGDPVEVATPARCAAALRRALAAVVDGGGYTALTFHPFLMLDPAAGVVAEQLIRDVAADERIWCAPSSEVAAWVTDHAGAFAGEPALGTARWR</sequence>
<dbReference type="KEGG" id="cwo:Cwoe_2094"/>
<keyword evidence="3" id="KW-1185">Reference proteome</keyword>
<dbReference type="Proteomes" id="UP000008229">
    <property type="component" value="Chromosome"/>
</dbReference>
<protein>
    <submittedName>
        <fullName evidence="2">Polysaccharide deacetylase</fullName>
    </submittedName>
</protein>
<dbReference type="HOGENOM" id="CLU_029940_1_2_11"/>
<evidence type="ECO:0000313" key="3">
    <source>
        <dbReference type="Proteomes" id="UP000008229"/>
    </source>
</evidence>
<evidence type="ECO:0000259" key="1">
    <source>
        <dbReference type="Pfam" id="PF01522"/>
    </source>
</evidence>
<dbReference type="GO" id="GO:0016810">
    <property type="term" value="F:hydrolase activity, acting on carbon-nitrogen (but not peptide) bonds"/>
    <property type="evidence" value="ECO:0007669"/>
    <property type="project" value="InterPro"/>
</dbReference>
<dbReference type="InterPro" id="IPR011330">
    <property type="entry name" value="Glyco_hydro/deAcase_b/a-brl"/>
</dbReference>
<proteinExistence type="predicted"/>
<dbReference type="InterPro" id="IPR002509">
    <property type="entry name" value="NODB_dom"/>
</dbReference>
<reference evidence="2 3" key="1">
    <citation type="journal article" date="2010" name="Stand. Genomic Sci.">
        <title>Complete genome sequence of Conexibacter woesei type strain (ID131577).</title>
        <authorList>
            <person name="Pukall R."/>
            <person name="Lapidus A."/>
            <person name="Glavina Del Rio T."/>
            <person name="Copeland A."/>
            <person name="Tice H."/>
            <person name="Cheng J.-F."/>
            <person name="Lucas S."/>
            <person name="Chen F."/>
            <person name="Nolan M."/>
            <person name="Bruce D."/>
            <person name="Goodwin L."/>
            <person name="Pitluck S."/>
            <person name="Mavromatis K."/>
            <person name="Ivanova N."/>
            <person name="Ovchinnikova G."/>
            <person name="Pati A."/>
            <person name="Chen A."/>
            <person name="Palaniappan K."/>
            <person name="Land M."/>
            <person name="Hauser L."/>
            <person name="Chang Y.-J."/>
            <person name="Jeffries C.D."/>
            <person name="Chain P."/>
            <person name="Meincke L."/>
            <person name="Sims D."/>
            <person name="Brettin T."/>
            <person name="Detter J.C."/>
            <person name="Rohde M."/>
            <person name="Goeker M."/>
            <person name="Bristow J."/>
            <person name="Eisen J.A."/>
            <person name="Markowitz V."/>
            <person name="Kyrpides N.C."/>
            <person name="Klenk H.-P."/>
            <person name="Hugenholtz P."/>
        </authorList>
    </citation>
    <scope>NUCLEOTIDE SEQUENCE [LARGE SCALE GENOMIC DNA]</scope>
    <source>
        <strain evidence="3">DSM 14684 / CIP 108061 / JCM 11494 / NBRC 100937 / ID131577</strain>
    </source>
</reference>
<dbReference type="RefSeq" id="WP_012933570.1">
    <property type="nucleotide sequence ID" value="NC_013739.1"/>
</dbReference>
<name>D3F4E7_CONWI</name>
<dbReference type="CDD" id="cd10942">
    <property type="entry name" value="CE4_u11"/>
    <property type="match status" value="1"/>
</dbReference>
<dbReference type="Pfam" id="PF01522">
    <property type="entry name" value="Polysacc_deac_1"/>
    <property type="match status" value="1"/>
</dbReference>
<dbReference type="eggNOG" id="COG0726">
    <property type="taxonomic scope" value="Bacteria"/>
</dbReference>